<protein>
    <submittedName>
        <fullName evidence="8">Sigma-70 family RNA polymerase sigma factor</fullName>
    </submittedName>
</protein>
<gene>
    <name evidence="8" type="ORF">F0919_15480</name>
</gene>
<keyword evidence="3" id="KW-0731">Sigma factor</keyword>
<accession>A0A5M6CB24</accession>
<keyword evidence="4" id="KW-0238">DNA-binding</keyword>
<evidence type="ECO:0000259" key="6">
    <source>
        <dbReference type="Pfam" id="PF04542"/>
    </source>
</evidence>
<dbReference type="InterPro" id="IPR007627">
    <property type="entry name" value="RNA_pol_sigma70_r2"/>
</dbReference>
<dbReference type="InterPro" id="IPR014284">
    <property type="entry name" value="RNA_pol_sigma-70_dom"/>
</dbReference>
<dbReference type="PANTHER" id="PTHR43133">
    <property type="entry name" value="RNA POLYMERASE ECF-TYPE SIGMA FACTO"/>
    <property type="match status" value="1"/>
</dbReference>
<sequence length="182" mass="21244">MAKDYKHIDEATLMARFRADGNTEWLGIILERFTLVLFGVCMKYLKNEEQAKDAVQQVFLKALAEIPKYEIDNIGGWLYQVARNHCLSQLRTRKDFTGDEPLKYIPQPEEVPVSLLLEKEQDIDRMKAALKEIKEEQRICIASFYLEKKSYAQIAQETGWDIKQVKSNIQNGKRNLRMKLES</sequence>
<dbReference type="Pfam" id="PF04542">
    <property type="entry name" value="Sigma70_r2"/>
    <property type="match status" value="1"/>
</dbReference>
<dbReference type="PANTHER" id="PTHR43133:SF8">
    <property type="entry name" value="RNA POLYMERASE SIGMA FACTOR HI_1459-RELATED"/>
    <property type="match status" value="1"/>
</dbReference>
<dbReference type="InterPro" id="IPR036388">
    <property type="entry name" value="WH-like_DNA-bd_sf"/>
</dbReference>
<dbReference type="Gene3D" id="1.10.10.10">
    <property type="entry name" value="Winged helix-like DNA-binding domain superfamily/Winged helix DNA-binding domain"/>
    <property type="match status" value="1"/>
</dbReference>
<comment type="similarity">
    <text evidence="1">Belongs to the sigma-70 factor family. ECF subfamily.</text>
</comment>
<evidence type="ECO:0000256" key="5">
    <source>
        <dbReference type="ARBA" id="ARBA00023163"/>
    </source>
</evidence>
<dbReference type="GO" id="GO:0016987">
    <property type="term" value="F:sigma factor activity"/>
    <property type="evidence" value="ECO:0007669"/>
    <property type="project" value="UniProtKB-KW"/>
</dbReference>
<evidence type="ECO:0000256" key="1">
    <source>
        <dbReference type="ARBA" id="ARBA00010641"/>
    </source>
</evidence>
<dbReference type="Proteomes" id="UP000323632">
    <property type="component" value="Unassembled WGS sequence"/>
</dbReference>
<dbReference type="Gene3D" id="1.10.1740.10">
    <property type="match status" value="1"/>
</dbReference>
<dbReference type="GO" id="GO:0003677">
    <property type="term" value="F:DNA binding"/>
    <property type="evidence" value="ECO:0007669"/>
    <property type="project" value="UniProtKB-KW"/>
</dbReference>
<dbReference type="Pfam" id="PF08281">
    <property type="entry name" value="Sigma70_r4_2"/>
    <property type="match status" value="1"/>
</dbReference>
<dbReference type="SUPFAM" id="SSF88946">
    <property type="entry name" value="Sigma2 domain of RNA polymerase sigma factors"/>
    <property type="match status" value="1"/>
</dbReference>
<dbReference type="NCBIfam" id="TIGR02937">
    <property type="entry name" value="sigma70-ECF"/>
    <property type="match status" value="1"/>
</dbReference>
<organism evidence="8 9">
    <name type="scientific">Taibaiella lutea</name>
    <dbReference type="NCBI Taxonomy" id="2608001"/>
    <lineage>
        <taxon>Bacteria</taxon>
        <taxon>Pseudomonadati</taxon>
        <taxon>Bacteroidota</taxon>
        <taxon>Chitinophagia</taxon>
        <taxon>Chitinophagales</taxon>
        <taxon>Chitinophagaceae</taxon>
        <taxon>Taibaiella</taxon>
    </lineage>
</organism>
<name>A0A5M6CB24_9BACT</name>
<feature type="domain" description="RNA polymerase sigma-70 region 2" evidence="6">
    <location>
        <begin position="36"/>
        <end position="94"/>
    </location>
</feature>
<keyword evidence="9" id="KW-1185">Reference proteome</keyword>
<dbReference type="AlphaFoldDB" id="A0A5M6CB24"/>
<dbReference type="InterPro" id="IPR013325">
    <property type="entry name" value="RNA_pol_sigma_r2"/>
</dbReference>
<dbReference type="InterPro" id="IPR039425">
    <property type="entry name" value="RNA_pol_sigma-70-like"/>
</dbReference>
<dbReference type="EMBL" id="VWSH01000004">
    <property type="protein sequence ID" value="KAA5532201.1"/>
    <property type="molecule type" value="Genomic_DNA"/>
</dbReference>
<evidence type="ECO:0000256" key="3">
    <source>
        <dbReference type="ARBA" id="ARBA00023082"/>
    </source>
</evidence>
<proteinExistence type="inferred from homology"/>
<keyword evidence="5" id="KW-0804">Transcription</keyword>
<feature type="domain" description="RNA polymerase sigma factor 70 region 4 type 2" evidence="7">
    <location>
        <begin position="125"/>
        <end position="176"/>
    </location>
</feature>
<reference evidence="8 9" key="1">
    <citation type="submission" date="2019-09" db="EMBL/GenBank/DDBJ databases">
        <title>Genome sequence and assembly of Taibaiella sp.</title>
        <authorList>
            <person name="Chhetri G."/>
        </authorList>
    </citation>
    <scope>NUCLEOTIDE SEQUENCE [LARGE SCALE GENOMIC DNA]</scope>
    <source>
        <strain evidence="8 9">KVB11</strain>
    </source>
</reference>
<comment type="caution">
    <text evidence="8">The sequence shown here is derived from an EMBL/GenBank/DDBJ whole genome shotgun (WGS) entry which is preliminary data.</text>
</comment>
<dbReference type="InterPro" id="IPR013324">
    <property type="entry name" value="RNA_pol_sigma_r3/r4-like"/>
</dbReference>
<evidence type="ECO:0000259" key="7">
    <source>
        <dbReference type="Pfam" id="PF08281"/>
    </source>
</evidence>
<keyword evidence="2" id="KW-0805">Transcription regulation</keyword>
<dbReference type="GO" id="GO:0006352">
    <property type="term" value="P:DNA-templated transcription initiation"/>
    <property type="evidence" value="ECO:0007669"/>
    <property type="project" value="InterPro"/>
</dbReference>
<evidence type="ECO:0000313" key="9">
    <source>
        <dbReference type="Proteomes" id="UP000323632"/>
    </source>
</evidence>
<dbReference type="InterPro" id="IPR013249">
    <property type="entry name" value="RNA_pol_sigma70_r4_t2"/>
</dbReference>
<dbReference type="RefSeq" id="WP_150033703.1">
    <property type="nucleotide sequence ID" value="NZ_VWSH01000004.1"/>
</dbReference>
<evidence type="ECO:0000256" key="4">
    <source>
        <dbReference type="ARBA" id="ARBA00023125"/>
    </source>
</evidence>
<dbReference type="SUPFAM" id="SSF88659">
    <property type="entry name" value="Sigma3 and sigma4 domains of RNA polymerase sigma factors"/>
    <property type="match status" value="1"/>
</dbReference>
<evidence type="ECO:0000313" key="8">
    <source>
        <dbReference type="EMBL" id="KAA5532201.1"/>
    </source>
</evidence>
<evidence type="ECO:0000256" key="2">
    <source>
        <dbReference type="ARBA" id="ARBA00023015"/>
    </source>
</evidence>